<comment type="caution">
    <text evidence="2">The sequence shown here is derived from an EMBL/GenBank/DDBJ whole genome shotgun (WGS) entry which is preliminary data.</text>
</comment>
<sequence length="255" mass="27767">MRIPLPDAFLTAPLAHRALHDVTDGRPENSRAAIRAAISAGYGIEIDVQLTADAQAMVFHDYTLDRLAEQSGPVRALTADRLSQIPLRGGDEGIPTLPEVLDIVAGQVPLLVEIKDQDGDMGANVGDLEKVVAVALNAYAGPVAVMSFNPNSTRLMAELCPKIARGLVTDPYQANDWSLPADTRDRLRDIPDYDPAHCSFISHNHRDLARPRVAELKSRGAAILCWTIKSPEEEAQARRIAHNITFEQYLPPLGA</sequence>
<feature type="domain" description="GP-PDE" evidence="1">
    <location>
        <begin position="11"/>
        <end position="255"/>
    </location>
</feature>
<proteinExistence type="predicted"/>
<dbReference type="Proteomes" id="UP001138661">
    <property type="component" value="Unassembled WGS sequence"/>
</dbReference>
<protein>
    <submittedName>
        <fullName evidence="2">Phosphodiesterase</fullName>
    </submittedName>
</protein>
<name>A0A9X1FY45_9RHOB</name>
<keyword evidence="3" id="KW-1185">Reference proteome</keyword>
<dbReference type="Pfam" id="PF03009">
    <property type="entry name" value="GDPD"/>
    <property type="match status" value="1"/>
</dbReference>
<reference evidence="2" key="1">
    <citation type="submission" date="2021-07" db="EMBL/GenBank/DDBJ databases">
        <title>Roseobacter insulae sp. nov., isolated from a tidal flat.</title>
        <authorList>
            <person name="Park S."/>
            <person name="Yoon J.-H."/>
        </authorList>
    </citation>
    <scope>NUCLEOTIDE SEQUENCE</scope>
    <source>
        <strain evidence="2">YSTF-M11</strain>
    </source>
</reference>
<dbReference type="GO" id="GO:0008081">
    <property type="term" value="F:phosphoric diester hydrolase activity"/>
    <property type="evidence" value="ECO:0007669"/>
    <property type="project" value="InterPro"/>
</dbReference>
<organism evidence="2 3">
    <name type="scientific">Roseobacter insulae</name>
    <dbReference type="NCBI Taxonomy" id="2859783"/>
    <lineage>
        <taxon>Bacteria</taxon>
        <taxon>Pseudomonadati</taxon>
        <taxon>Pseudomonadota</taxon>
        <taxon>Alphaproteobacteria</taxon>
        <taxon>Rhodobacterales</taxon>
        <taxon>Roseobacteraceae</taxon>
        <taxon>Roseobacter</taxon>
    </lineage>
</organism>
<dbReference type="PROSITE" id="PS51704">
    <property type="entry name" value="GP_PDE"/>
    <property type="match status" value="1"/>
</dbReference>
<dbReference type="GO" id="GO:0006629">
    <property type="term" value="P:lipid metabolic process"/>
    <property type="evidence" value="ECO:0007669"/>
    <property type="project" value="InterPro"/>
</dbReference>
<dbReference type="PANTHER" id="PTHR46211">
    <property type="entry name" value="GLYCEROPHOSPHORYL DIESTER PHOSPHODIESTERASE"/>
    <property type="match status" value="1"/>
</dbReference>
<dbReference type="InterPro" id="IPR030395">
    <property type="entry name" value="GP_PDE_dom"/>
</dbReference>
<evidence type="ECO:0000313" key="2">
    <source>
        <dbReference type="EMBL" id="MBW4709457.1"/>
    </source>
</evidence>
<accession>A0A9X1FY45</accession>
<dbReference type="PANTHER" id="PTHR46211:SF1">
    <property type="entry name" value="GLYCEROPHOSPHODIESTER PHOSPHODIESTERASE, CYTOPLASMIC"/>
    <property type="match status" value="1"/>
</dbReference>
<dbReference type="AlphaFoldDB" id="A0A9X1FY45"/>
<evidence type="ECO:0000313" key="3">
    <source>
        <dbReference type="Proteomes" id="UP001138661"/>
    </source>
</evidence>
<dbReference type="RefSeq" id="WP_219504969.1">
    <property type="nucleotide sequence ID" value="NZ_JAHXDN010000004.1"/>
</dbReference>
<evidence type="ECO:0000259" key="1">
    <source>
        <dbReference type="PROSITE" id="PS51704"/>
    </source>
</evidence>
<gene>
    <name evidence="2" type="ORF">KX928_16825</name>
</gene>
<dbReference type="EMBL" id="JAHXDN010000004">
    <property type="protein sequence ID" value="MBW4709457.1"/>
    <property type="molecule type" value="Genomic_DNA"/>
</dbReference>